<evidence type="ECO:0000313" key="3">
    <source>
        <dbReference type="Proteomes" id="UP001279642"/>
    </source>
</evidence>
<dbReference type="EMBL" id="JAXCLW010000004">
    <property type="protein sequence ID" value="MDY0884444.1"/>
    <property type="molecule type" value="Genomic_DNA"/>
</dbReference>
<reference evidence="2 3" key="1">
    <citation type="journal article" date="2016" name="Antonie Van Leeuwenhoek">
        <title>Dongia soli sp. nov., isolated from soil from Dokdo, Korea.</title>
        <authorList>
            <person name="Kim D.U."/>
            <person name="Lee H."/>
            <person name="Kim H."/>
            <person name="Kim S.G."/>
            <person name="Ka J.O."/>
        </authorList>
    </citation>
    <scope>NUCLEOTIDE SEQUENCE [LARGE SCALE GENOMIC DNA]</scope>
    <source>
        <strain evidence="2 3">D78</strain>
    </source>
</reference>
<proteinExistence type="predicted"/>
<name>A0ABU5EDM6_9PROT</name>
<sequence>MLRYGPVGAAKTGKYIAEADALDYVAGYCVANDVSEREFQIERAGTWTTAKAAIHSGRSEPGR</sequence>
<evidence type="ECO:0000259" key="1">
    <source>
        <dbReference type="Pfam" id="PF01557"/>
    </source>
</evidence>
<keyword evidence="2" id="KW-0378">Hydrolase</keyword>
<feature type="domain" description="Fumarylacetoacetase-like C-terminal" evidence="1">
    <location>
        <begin position="12"/>
        <end position="53"/>
    </location>
</feature>
<gene>
    <name evidence="2" type="ORF">SMD27_16490</name>
</gene>
<dbReference type="InterPro" id="IPR036663">
    <property type="entry name" value="Fumarylacetoacetase_C_sf"/>
</dbReference>
<dbReference type="InterPro" id="IPR011234">
    <property type="entry name" value="Fumarylacetoacetase-like_C"/>
</dbReference>
<dbReference type="SUPFAM" id="SSF56529">
    <property type="entry name" value="FAH"/>
    <property type="match status" value="1"/>
</dbReference>
<comment type="caution">
    <text evidence="2">The sequence shown here is derived from an EMBL/GenBank/DDBJ whole genome shotgun (WGS) entry which is preliminary data.</text>
</comment>
<keyword evidence="3" id="KW-1185">Reference proteome</keyword>
<dbReference type="Pfam" id="PF01557">
    <property type="entry name" value="FAA_hydrolase"/>
    <property type="match status" value="1"/>
</dbReference>
<dbReference type="GO" id="GO:0016787">
    <property type="term" value="F:hydrolase activity"/>
    <property type="evidence" value="ECO:0007669"/>
    <property type="project" value="UniProtKB-KW"/>
</dbReference>
<dbReference type="Proteomes" id="UP001279642">
    <property type="component" value="Unassembled WGS sequence"/>
</dbReference>
<dbReference type="Gene3D" id="3.90.850.10">
    <property type="entry name" value="Fumarylacetoacetase-like, C-terminal domain"/>
    <property type="match status" value="1"/>
</dbReference>
<evidence type="ECO:0000313" key="2">
    <source>
        <dbReference type="EMBL" id="MDY0884444.1"/>
    </source>
</evidence>
<accession>A0ABU5EDM6</accession>
<organism evidence="2 3">
    <name type="scientific">Dongia soli</name>
    <dbReference type="NCBI Taxonomy" id="600628"/>
    <lineage>
        <taxon>Bacteria</taxon>
        <taxon>Pseudomonadati</taxon>
        <taxon>Pseudomonadota</taxon>
        <taxon>Alphaproteobacteria</taxon>
        <taxon>Rhodospirillales</taxon>
        <taxon>Dongiaceae</taxon>
        <taxon>Dongia</taxon>
    </lineage>
</organism>
<protein>
    <submittedName>
        <fullName evidence="2">Fumarylacetoacetate hydrolase family protein</fullName>
    </submittedName>
</protein>